<dbReference type="CDD" id="cd00086">
    <property type="entry name" value="homeodomain"/>
    <property type="match status" value="1"/>
</dbReference>
<dbReference type="Gene3D" id="1.10.10.60">
    <property type="entry name" value="Homeodomain-like"/>
    <property type="match status" value="1"/>
</dbReference>
<comment type="subcellular location">
    <subcellularLocation>
        <location evidence="3 4">Nucleus</location>
    </subcellularLocation>
</comment>
<dbReference type="GO" id="GO:0000978">
    <property type="term" value="F:RNA polymerase II cis-regulatory region sequence-specific DNA binding"/>
    <property type="evidence" value="ECO:0007669"/>
    <property type="project" value="TreeGrafter"/>
</dbReference>
<organism evidence="6 7">
    <name type="scientific">Brachionus calyciflorus</name>
    <dbReference type="NCBI Taxonomy" id="104777"/>
    <lineage>
        <taxon>Eukaryota</taxon>
        <taxon>Metazoa</taxon>
        <taxon>Spiralia</taxon>
        <taxon>Gnathifera</taxon>
        <taxon>Rotifera</taxon>
        <taxon>Eurotatoria</taxon>
        <taxon>Monogononta</taxon>
        <taxon>Pseudotrocha</taxon>
        <taxon>Ploima</taxon>
        <taxon>Brachionidae</taxon>
        <taxon>Brachionus</taxon>
    </lineage>
</organism>
<dbReference type="InterPro" id="IPR051000">
    <property type="entry name" value="Homeobox_DNA-bind_prot"/>
</dbReference>
<dbReference type="PANTHER" id="PTHR24324:SF9">
    <property type="entry name" value="HOMEOBOX DOMAIN-CONTAINING PROTEIN"/>
    <property type="match status" value="1"/>
</dbReference>
<dbReference type="AlphaFoldDB" id="A0A814BPU0"/>
<evidence type="ECO:0000313" key="7">
    <source>
        <dbReference type="Proteomes" id="UP000663879"/>
    </source>
</evidence>
<sequence length="272" mass="31137">MESLIKNENDFFESDLNSFLPLDQDDVSICNSIESYTNGLLFPILSPQSTSSSTSSFFNTLENCDNIDYPKLPIAPSLSPAPSATSTTSSLSLSLDINSASYFLFNQRPPILSESYENFSILTNPSNDQLISQTSFITWSNTHVKQDVSVGTDFAMNRDMRYKKDFDWMDGFKLSTSQCVRPQVYNYPNQVCMSQVVKNDKESFKLVEKIQPKKSRTKYTKEQIDVLESAYWRNAYPDVITIEHLCKSLSISKEKINIWFQNRRARSKRHGI</sequence>
<keyword evidence="2 3" id="KW-0371">Homeobox</keyword>
<evidence type="ECO:0000256" key="3">
    <source>
        <dbReference type="PROSITE-ProRule" id="PRU00108"/>
    </source>
</evidence>
<comment type="caution">
    <text evidence="6">The sequence shown here is derived from an EMBL/GenBank/DDBJ whole genome shotgun (WGS) entry which is preliminary data.</text>
</comment>
<dbReference type="EMBL" id="CAJNOC010002376">
    <property type="protein sequence ID" value="CAF0929607.1"/>
    <property type="molecule type" value="Genomic_DNA"/>
</dbReference>
<keyword evidence="1 3" id="KW-0238">DNA-binding</keyword>
<reference evidence="6" key="1">
    <citation type="submission" date="2021-02" db="EMBL/GenBank/DDBJ databases">
        <authorList>
            <person name="Nowell W R."/>
        </authorList>
    </citation>
    <scope>NUCLEOTIDE SEQUENCE</scope>
    <source>
        <strain evidence="6">Ploen Becks lab</strain>
    </source>
</reference>
<dbReference type="SMART" id="SM00389">
    <property type="entry name" value="HOX"/>
    <property type="match status" value="1"/>
</dbReference>
<keyword evidence="7" id="KW-1185">Reference proteome</keyword>
<evidence type="ECO:0000256" key="1">
    <source>
        <dbReference type="ARBA" id="ARBA00023125"/>
    </source>
</evidence>
<dbReference type="SUPFAM" id="SSF46689">
    <property type="entry name" value="Homeodomain-like"/>
    <property type="match status" value="1"/>
</dbReference>
<evidence type="ECO:0000256" key="2">
    <source>
        <dbReference type="ARBA" id="ARBA00023155"/>
    </source>
</evidence>
<proteinExistence type="predicted"/>
<dbReference type="InterPro" id="IPR001356">
    <property type="entry name" value="HD"/>
</dbReference>
<name>A0A814BPU0_9BILA</name>
<dbReference type="InterPro" id="IPR009057">
    <property type="entry name" value="Homeodomain-like_sf"/>
</dbReference>
<keyword evidence="3 4" id="KW-0539">Nucleus</keyword>
<dbReference type="PANTHER" id="PTHR24324">
    <property type="entry name" value="HOMEOBOX PROTEIN HHEX"/>
    <property type="match status" value="1"/>
</dbReference>
<dbReference type="Proteomes" id="UP000663879">
    <property type="component" value="Unassembled WGS sequence"/>
</dbReference>
<evidence type="ECO:0000259" key="5">
    <source>
        <dbReference type="PROSITE" id="PS50071"/>
    </source>
</evidence>
<evidence type="ECO:0000313" key="6">
    <source>
        <dbReference type="EMBL" id="CAF0929607.1"/>
    </source>
</evidence>
<dbReference type="GO" id="GO:0030154">
    <property type="term" value="P:cell differentiation"/>
    <property type="evidence" value="ECO:0007669"/>
    <property type="project" value="TreeGrafter"/>
</dbReference>
<gene>
    <name evidence="6" type="ORF">OXX778_LOCUS12830</name>
</gene>
<dbReference type="PROSITE" id="PS50071">
    <property type="entry name" value="HOMEOBOX_2"/>
    <property type="match status" value="1"/>
</dbReference>
<dbReference type="GO" id="GO:0005634">
    <property type="term" value="C:nucleus"/>
    <property type="evidence" value="ECO:0007669"/>
    <property type="project" value="UniProtKB-SubCell"/>
</dbReference>
<accession>A0A814BPU0</accession>
<dbReference type="Pfam" id="PF00046">
    <property type="entry name" value="Homeodomain"/>
    <property type="match status" value="1"/>
</dbReference>
<protein>
    <recommendedName>
        <fullName evidence="5">Homeobox domain-containing protein</fullName>
    </recommendedName>
</protein>
<feature type="domain" description="Homeobox" evidence="5">
    <location>
        <begin position="210"/>
        <end position="270"/>
    </location>
</feature>
<feature type="DNA-binding region" description="Homeobox" evidence="3">
    <location>
        <begin position="212"/>
        <end position="271"/>
    </location>
</feature>
<evidence type="ECO:0000256" key="4">
    <source>
        <dbReference type="RuleBase" id="RU000682"/>
    </source>
</evidence>
<dbReference type="OrthoDB" id="6159439at2759"/>
<dbReference type="GO" id="GO:0006357">
    <property type="term" value="P:regulation of transcription by RNA polymerase II"/>
    <property type="evidence" value="ECO:0007669"/>
    <property type="project" value="TreeGrafter"/>
</dbReference>